<organism evidence="1 2">
    <name type="scientific">SAR86 cluster bacterium</name>
    <dbReference type="NCBI Taxonomy" id="2030880"/>
    <lineage>
        <taxon>Bacteria</taxon>
        <taxon>Pseudomonadati</taxon>
        <taxon>Pseudomonadota</taxon>
        <taxon>Gammaproteobacteria</taxon>
        <taxon>SAR86 cluster</taxon>
    </lineage>
</organism>
<proteinExistence type="predicted"/>
<dbReference type="AlphaFoldDB" id="A0A2A5AGG2"/>
<name>A0A2A5AGG2_9GAMM</name>
<evidence type="ECO:0000313" key="1">
    <source>
        <dbReference type="EMBL" id="PCJ18335.1"/>
    </source>
</evidence>
<dbReference type="EMBL" id="NVVJ01000101">
    <property type="protein sequence ID" value="PCJ18335.1"/>
    <property type="molecule type" value="Genomic_DNA"/>
</dbReference>
<dbReference type="Proteomes" id="UP000218327">
    <property type="component" value="Unassembled WGS sequence"/>
</dbReference>
<gene>
    <name evidence="1" type="ORF">COA96_17095</name>
</gene>
<comment type="caution">
    <text evidence="1">The sequence shown here is derived from an EMBL/GenBank/DDBJ whole genome shotgun (WGS) entry which is preliminary data.</text>
</comment>
<sequence length="321" mass="34987">MPSPSTSLADLRPDLGGSVMEFDLQANTARAIGTQVFPVMEVGKKSGPFGRIPLAELLQTRETQRAPGGGYSRGSWKFEPDSYACVEHGAEEPVDDAEAEIYRDYFNAELISAERARSAVLLNHEKRVKELVLDTGTFNTTAVSTKWNDTENASPIADVENAVQRLYAQGVIANALVIGWLPFRNLRNCGEITERISASGAGEKIMANSITAMKLAEVFDLDHVLVGAMQENTADQGQTAVIQSVWGETHVAVCRVATTGDIREPCVGRTMHWAADGSSIGTTMESYREEKIRGDVIRSRFETDEKRIYDVAAELLSGVTA</sequence>
<accession>A0A2A5AGG2</accession>
<evidence type="ECO:0000313" key="2">
    <source>
        <dbReference type="Proteomes" id="UP000218327"/>
    </source>
</evidence>
<dbReference type="InterPro" id="IPR053738">
    <property type="entry name" value="Lambda_capsid_assembly"/>
</dbReference>
<dbReference type="Gene3D" id="3.90.1690.10">
    <property type="entry name" value="phage-related protein like domain"/>
    <property type="match status" value="1"/>
</dbReference>
<reference evidence="2" key="1">
    <citation type="submission" date="2017-08" db="EMBL/GenBank/DDBJ databases">
        <title>A dynamic microbial community with high functional redundancy inhabits the cold, oxic subseafloor aquifer.</title>
        <authorList>
            <person name="Tully B.J."/>
            <person name="Wheat C.G."/>
            <person name="Glazer B.T."/>
            <person name="Huber J.A."/>
        </authorList>
    </citation>
    <scope>NUCLEOTIDE SEQUENCE [LARGE SCALE GENOMIC DNA]</scope>
</reference>
<protein>
    <submittedName>
        <fullName evidence="1">Uncharacterized protein</fullName>
    </submittedName>
</protein>